<feature type="chain" id="PRO_5006623460" description="Sialidase domain-containing protein" evidence="1">
    <location>
        <begin position="26"/>
        <end position="284"/>
    </location>
</feature>
<dbReference type="GO" id="GO:0016020">
    <property type="term" value="C:membrane"/>
    <property type="evidence" value="ECO:0007669"/>
    <property type="project" value="TreeGrafter"/>
</dbReference>
<dbReference type="InterPro" id="IPR011040">
    <property type="entry name" value="Sialidase"/>
</dbReference>
<dbReference type="EMBL" id="CYKH01002253">
    <property type="protein sequence ID" value="CUM57966.1"/>
    <property type="molecule type" value="Genomic_DNA"/>
</dbReference>
<dbReference type="GO" id="GO:0005737">
    <property type="term" value="C:cytoplasm"/>
    <property type="evidence" value="ECO:0007669"/>
    <property type="project" value="TreeGrafter"/>
</dbReference>
<dbReference type="Gene3D" id="2.120.10.10">
    <property type="match status" value="1"/>
</dbReference>
<dbReference type="VEuPathDB" id="TriTrypDB:BSAL_48915"/>
<dbReference type="SUPFAM" id="SSF50939">
    <property type="entry name" value="Sialidases"/>
    <property type="match status" value="1"/>
</dbReference>
<dbReference type="PANTHER" id="PTHR10628">
    <property type="entry name" value="SIALIDASE"/>
    <property type="match status" value="1"/>
</dbReference>
<dbReference type="AlphaFoldDB" id="A0A0S4KNV5"/>
<name>A0A0S4KNV5_BODSA</name>
<evidence type="ECO:0000259" key="2">
    <source>
        <dbReference type="Pfam" id="PF13088"/>
    </source>
</evidence>
<dbReference type="GO" id="GO:0009313">
    <property type="term" value="P:oligosaccharide catabolic process"/>
    <property type="evidence" value="ECO:0007669"/>
    <property type="project" value="TreeGrafter"/>
</dbReference>
<keyword evidence="1" id="KW-0732">Signal</keyword>
<gene>
    <name evidence="3" type="ORF">BSAL_48915</name>
</gene>
<sequence>MSSVISAFGMLLLAIVLIANTAVIAEPSPFHEVDVFTIGEAGYFCIKIPYLFTTFNGTMLAFGEGRKESCSDFAPTDLVFKVSEDAGATWGPLRVLHTNGSNTVGNAAPLQLRSNGRILIPFCINNLYVYQMHSDDNGHTWSIPEFIPGATQPDWQWVGTGPPGGLQLASGRLVVPSYHSYVANTDGDIARIHMMINDDPSGNASSWFVGGAATGIEWTNECQAVELEPNHLLITTHGFVLPQRMQVESFDGGMTLGEPYFIDIGAPFGGCEGSIAKLNNSLLS</sequence>
<accession>A0A0S4KNV5</accession>
<protein>
    <recommendedName>
        <fullName evidence="2">Sialidase domain-containing protein</fullName>
    </recommendedName>
</protein>
<dbReference type="OMA" id="CEGSTIM"/>
<proteinExistence type="predicted"/>
<reference evidence="4" key="1">
    <citation type="submission" date="2015-09" db="EMBL/GenBank/DDBJ databases">
        <authorList>
            <consortium name="Pathogen Informatics"/>
        </authorList>
    </citation>
    <scope>NUCLEOTIDE SEQUENCE [LARGE SCALE GENOMIC DNA]</scope>
    <source>
        <strain evidence="4">Lake Konstanz</strain>
    </source>
</reference>
<evidence type="ECO:0000256" key="1">
    <source>
        <dbReference type="SAM" id="SignalP"/>
    </source>
</evidence>
<dbReference type="GO" id="GO:0004308">
    <property type="term" value="F:exo-alpha-sialidase activity"/>
    <property type="evidence" value="ECO:0007669"/>
    <property type="project" value="InterPro"/>
</dbReference>
<evidence type="ECO:0000313" key="4">
    <source>
        <dbReference type="Proteomes" id="UP000051952"/>
    </source>
</evidence>
<dbReference type="CDD" id="cd15482">
    <property type="entry name" value="Sialidase_non-viral"/>
    <property type="match status" value="1"/>
</dbReference>
<feature type="signal peptide" evidence="1">
    <location>
        <begin position="1"/>
        <end position="25"/>
    </location>
</feature>
<dbReference type="Pfam" id="PF13088">
    <property type="entry name" value="BNR_2"/>
    <property type="match status" value="1"/>
</dbReference>
<dbReference type="GO" id="GO:0006689">
    <property type="term" value="P:ganglioside catabolic process"/>
    <property type="evidence" value="ECO:0007669"/>
    <property type="project" value="TreeGrafter"/>
</dbReference>
<feature type="domain" description="Sialidase" evidence="2">
    <location>
        <begin position="128"/>
        <end position="264"/>
    </location>
</feature>
<dbReference type="PANTHER" id="PTHR10628:SF30">
    <property type="entry name" value="EXO-ALPHA-SIALIDASE"/>
    <property type="match status" value="1"/>
</dbReference>
<dbReference type="InterPro" id="IPR026856">
    <property type="entry name" value="Sialidase_fam"/>
</dbReference>
<evidence type="ECO:0000313" key="3">
    <source>
        <dbReference type="EMBL" id="CUM57966.1"/>
    </source>
</evidence>
<dbReference type="OrthoDB" id="2739686at2759"/>
<keyword evidence="4" id="KW-1185">Reference proteome</keyword>
<dbReference type="InterPro" id="IPR036278">
    <property type="entry name" value="Sialidase_sf"/>
</dbReference>
<dbReference type="Proteomes" id="UP000051952">
    <property type="component" value="Unassembled WGS sequence"/>
</dbReference>
<organism evidence="3 4">
    <name type="scientific">Bodo saltans</name>
    <name type="common">Flagellated protozoan</name>
    <dbReference type="NCBI Taxonomy" id="75058"/>
    <lineage>
        <taxon>Eukaryota</taxon>
        <taxon>Discoba</taxon>
        <taxon>Euglenozoa</taxon>
        <taxon>Kinetoplastea</taxon>
        <taxon>Metakinetoplastina</taxon>
        <taxon>Eubodonida</taxon>
        <taxon>Bodonidae</taxon>
        <taxon>Bodo</taxon>
    </lineage>
</organism>